<sequence>MKNFRFKNPVEIRFGKGTIADLGELLGDETKIFLLYGGGSIKKNGVYEQVKHGLTGKNIVEFGGIEANPQYETCMKAVKEVQASSATFVLSVGGGSVLDAAKFIAAAAVLENKDPWGIVTGDVSISTALPLGAVMTLPATGSEMNSNSVISRKEWGEKRGWSSDHVLPRFSILDPETTFSLPERQAANGVVDSFVHVMEQYLTYPVNSPIQDRFAEAILLTLIEEGPKVLTDPGNYDVRANIFWASTMALNRLIGVGVVQDWATHGIGHELTALYGIDHARTLAVTLPGVMQFKRQQKREKLIQYAERVWNITQGDGDVKIDEAIAKTVLFFGKMGVPTTLGDYQLGGEAAQAAAENIRKKGWKLGEHRDIGPEEVEQILLLRA</sequence>
<dbReference type="OrthoDB" id="368283at2"/>
<keyword evidence="2" id="KW-0560">Oxidoreductase</keyword>
<dbReference type="PATRIC" id="fig|1307761.3.peg.2893"/>
<evidence type="ECO:0000259" key="4">
    <source>
        <dbReference type="Pfam" id="PF25137"/>
    </source>
</evidence>
<organism evidence="5 6">
    <name type="scientific">Salinispira pacifica</name>
    <dbReference type="NCBI Taxonomy" id="1307761"/>
    <lineage>
        <taxon>Bacteria</taxon>
        <taxon>Pseudomonadati</taxon>
        <taxon>Spirochaetota</taxon>
        <taxon>Spirochaetia</taxon>
        <taxon>Spirochaetales</taxon>
        <taxon>Spirochaetaceae</taxon>
        <taxon>Salinispira</taxon>
    </lineage>
</organism>
<dbReference type="FunFam" id="3.40.50.1970:FF:000003">
    <property type="entry name" value="Alcohol dehydrogenase, iron-containing"/>
    <property type="match status" value="1"/>
</dbReference>
<evidence type="ECO:0000313" key="5">
    <source>
        <dbReference type="EMBL" id="AHC16251.1"/>
    </source>
</evidence>
<dbReference type="GO" id="GO:1990362">
    <property type="term" value="F:butanol dehydrogenase (NAD+) activity"/>
    <property type="evidence" value="ECO:0007669"/>
    <property type="project" value="InterPro"/>
</dbReference>
<dbReference type="GO" id="GO:0008106">
    <property type="term" value="F:alcohol dehydrogenase (NADP+) activity"/>
    <property type="evidence" value="ECO:0007669"/>
    <property type="project" value="TreeGrafter"/>
</dbReference>
<dbReference type="STRING" id="1307761.L21SP2_2903"/>
<comment type="similarity">
    <text evidence="1">Belongs to the iron-containing alcohol dehydrogenase family.</text>
</comment>
<reference evidence="5 6" key="1">
    <citation type="journal article" date="2015" name="Stand. Genomic Sci.">
        <title>Complete genome sequence and description of Salinispira pacifica gen. nov., sp. nov., a novel spirochaete isolated form a hypersaline microbial mat.</title>
        <authorList>
            <person name="Ben Hania W."/>
            <person name="Joseph M."/>
            <person name="Schumann P."/>
            <person name="Bunk B."/>
            <person name="Fiebig A."/>
            <person name="Sproer C."/>
            <person name="Klenk H.P."/>
            <person name="Fardeau M.L."/>
            <person name="Spring S."/>
        </authorList>
    </citation>
    <scope>NUCLEOTIDE SEQUENCE [LARGE SCALE GENOMIC DNA]</scope>
    <source>
        <strain evidence="5 6">L21-RPul-D2</strain>
    </source>
</reference>
<proteinExistence type="inferred from homology"/>
<feature type="domain" description="Fe-containing alcohol dehydrogenase-like C-terminal" evidence="4">
    <location>
        <begin position="187"/>
        <end position="380"/>
    </location>
</feature>
<accession>V5WM88</accession>
<evidence type="ECO:0000256" key="2">
    <source>
        <dbReference type="ARBA" id="ARBA00023002"/>
    </source>
</evidence>
<dbReference type="Gene3D" id="3.40.50.1970">
    <property type="match status" value="1"/>
</dbReference>
<evidence type="ECO:0000313" key="6">
    <source>
        <dbReference type="Proteomes" id="UP000018680"/>
    </source>
</evidence>
<dbReference type="GO" id="GO:0046872">
    <property type="term" value="F:metal ion binding"/>
    <property type="evidence" value="ECO:0007669"/>
    <property type="project" value="InterPro"/>
</dbReference>
<dbReference type="Pfam" id="PF00465">
    <property type="entry name" value="Fe-ADH"/>
    <property type="match status" value="1"/>
</dbReference>
<evidence type="ECO:0000259" key="3">
    <source>
        <dbReference type="Pfam" id="PF00465"/>
    </source>
</evidence>
<evidence type="ECO:0000256" key="1">
    <source>
        <dbReference type="ARBA" id="ARBA00007358"/>
    </source>
</evidence>
<dbReference type="GO" id="GO:0005829">
    <property type="term" value="C:cytosol"/>
    <property type="evidence" value="ECO:0007669"/>
    <property type="project" value="TreeGrafter"/>
</dbReference>
<dbReference type="InterPro" id="IPR044731">
    <property type="entry name" value="BDH-like"/>
</dbReference>
<protein>
    <submittedName>
        <fullName evidence="5">NADH-dependent butanol dehydrogenase A</fullName>
    </submittedName>
</protein>
<dbReference type="PANTHER" id="PTHR43633:SF1">
    <property type="entry name" value="ALCOHOL DEHYDROGENASE YQHD"/>
    <property type="match status" value="1"/>
</dbReference>
<dbReference type="InterPro" id="IPR056798">
    <property type="entry name" value="ADH_Fe_C"/>
</dbReference>
<dbReference type="PROSITE" id="PS00060">
    <property type="entry name" value="ADH_IRON_2"/>
    <property type="match status" value="1"/>
</dbReference>
<dbReference type="Pfam" id="PF25137">
    <property type="entry name" value="ADH_Fe_C"/>
    <property type="match status" value="1"/>
</dbReference>
<dbReference type="PANTHER" id="PTHR43633">
    <property type="entry name" value="ALCOHOL DEHYDROGENASE YQHD"/>
    <property type="match status" value="1"/>
</dbReference>
<dbReference type="CDD" id="cd08187">
    <property type="entry name" value="BDH"/>
    <property type="match status" value="1"/>
</dbReference>
<dbReference type="InterPro" id="IPR018211">
    <property type="entry name" value="ADH_Fe_CS"/>
</dbReference>
<feature type="domain" description="Alcohol dehydrogenase iron-type/glycerol dehydrogenase GldA" evidence="3">
    <location>
        <begin position="9"/>
        <end position="175"/>
    </location>
</feature>
<dbReference type="RefSeq" id="WP_024269148.1">
    <property type="nucleotide sequence ID" value="NC_023035.1"/>
</dbReference>
<dbReference type="HOGENOM" id="CLU_007207_0_4_12"/>
<keyword evidence="6" id="KW-1185">Reference proteome</keyword>
<name>V5WM88_9SPIO</name>
<dbReference type="GO" id="GO:1990002">
    <property type="term" value="F:methylglyoxal reductase (NADPH) (acetol producing) activity"/>
    <property type="evidence" value="ECO:0007669"/>
    <property type="project" value="TreeGrafter"/>
</dbReference>
<dbReference type="eggNOG" id="COG1979">
    <property type="taxonomic scope" value="Bacteria"/>
</dbReference>
<dbReference type="Gene3D" id="1.20.1090.10">
    <property type="entry name" value="Dehydroquinate synthase-like - alpha domain"/>
    <property type="match status" value="1"/>
</dbReference>
<dbReference type="EMBL" id="CP006939">
    <property type="protein sequence ID" value="AHC16251.1"/>
    <property type="molecule type" value="Genomic_DNA"/>
</dbReference>
<dbReference type="SUPFAM" id="SSF56796">
    <property type="entry name" value="Dehydroquinate synthase-like"/>
    <property type="match status" value="1"/>
</dbReference>
<dbReference type="Proteomes" id="UP000018680">
    <property type="component" value="Chromosome"/>
</dbReference>
<dbReference type="AlphaFoldDB" id="V5WM88"/>
<dbReference type="InterPro" id="IPR001670">
    <property type="entry name" value="ADH_Fe/GldA"/>
</dbReference>
<dbReference type="KEGG" id="slr:L21SP2_2903"/>
<gene>
    <name evidence="5" type="ORF">L21SP2_2903</name>
</gene>